<evidence type="ECO:0000256" key="1">
    <source>
        <dbReference type="ARBA" id="ARBA00023125"/>
    </source>
</evidence>
<dbReference type="InterPro" id="IPR010095">
    <property type="entry name" value="Cas12f1-like_TNB"/>
</dbReference>
<feature type="domain" description="Cas12f1-like TNB" evidence="3">
    <location>
        <begin position="62"/>
        <end position="115"/>
    </location>
</feature>
<dbReference type="AlphaFoldDB" id="A0A3A1WM24"/>
<accession>A0A3A1WM24</accession>
<name>A0A3A1WM24_9HYPH</name>
<dbReference type="Pfam" id="PF07282">
    <property type="entry name" value="Cas12f1-like_TNB"/>
    <property type="match status" value="1"/>
</dbReference>
<keyword evidence="5" id="KW-1185">Reference proteome</keyword>
<gene>
    <name evidence="4" type="ORF">D3218_09050</name>
</gene>
<dbReference type="Proteomes" id="UP000265750">
    <property type="component" value="Unassembled WGS sequence"/>
</dbReference>
<evidence type="ECO:0000313" key="4">
    <source>
        <dbReference type="EMBL" id="RIY01485.1"/>
    </source>
</evidence>
<dbReference type="EMBL" id="QYRN01000004">
    <property type="protein sequence ID" value="RIY01485.1"/>
    <property type="molecule type" value="Genomic_DNA"/>
</dbReference>
<reference evidence="5" key="1">
    <citation type="submission" date="2018-09" db="EMBL/GenBank/DDBJ databases">
        <authorList>
            <person name="Tuo L."/>
        </authorList>
    </citation>
    <scope>NUCLEOTIDE SEQUENCE [LARGE SCALE GENOMIC DNA]</scope>
    <source>
        <strain evidence="5">M2BS4Y-1</strain>
    </source>
</reference>
<keyword evidence="1" id="KW-0238">DNA-binding</keyword>
<dbReference type="GO" id="GO:0003677">
    <property type="term" value="F:DNA binding"/>
    <property type="evidence" value="ECO:0007669"/>
    <property type="project" value="UniProtKB-KW"/>
</dbReference>
<evidence type="ECO:0000259" key="3">
    <source>
        <dbReference type="Pfam" id="PF07282"/>
    </source>
</evidence>
<evidence type="ECO:0000256" key="2">
    <source>
        <dbReference type="SAM" id="MobiDB-lite"/>
    </source>
</evidence>
<proteinExistence type="predicted"/>
<sequence length="123" mass="13481">MPRGRDAQGDPLPGRPRVGRRRQDARRGGQGPRLAIGAVGCRREPRRDAAAGRLQVRLGGQTHLKADRLFASTQTCSRCGARKESGEKLTLSERTFRCATCGHVADRDDNASQNLRHYMVAAC</sequence>
<comment type="caution">
    <text evidence="4">The sequence shown here is derived from an EMBL/GenBank/DDBJ whole genome shotgun (WGS) entry which is preliminary data.</text>
</comment>
<protein>
    <recommendedName>
        <fullName evidence="3">Cas12f1-like TNB domain-containing protein</fullName>
    </recommendedName>
</protein>
<organism evidence="4 5">
    <name type="scientific">Aureimonas flava</name>
    <dbReference type="NCBI Taxonomy" id="2320271"/>
    <lineage>
        <taxon>Bacteria</taxon>
        <taxon>Pseudomonadati</taxon>
        <taxon>Pseudomonadota</taxon>
        <taxon>Alphaproteobacteria</taxon>
        <taxon>Hyphomicrobiales</taxon>
        <taxon>Aurantimonadaceae</taxon>
        <taxon>Aureimonas</taxon>
    </lineage>
</organism>
<evidence type="ECO:0000313" key="5">
    <source>
        <dbReference type="Proteomes" id="UP000265750"/>
    </source>
</evidence>
<feature type="region of interest" description="Disordered" evidence="2">
    <location>
        <begin position="1"/>
        <end position="41"/>
    </location>
</feature>